<sequence>MALSVREALDNTALKYGKLLAGKEGLDKRIKWVTIVEVLEDISRLAEGELLITTAYGIEWETGKKSEFIKRLADKKLSGVAIMTGFYLPEISNEFIEQADQFNLPLIELPSFLNFSDITRSILQKIVQSQYDLLDFSETIHQELLQLMLLNKSFPAIAELLSKYCGGNAAVYDVNWEATAFENPLKYNSHYQSELINSLTVKEFKDVLDQREILCYESLRKNMPMMNMVAPIAADEKTYGYIVISKPLKLTTEVDRISIRHAAMVCAIEFLKINAVKETEWRMQGDFLEEILARKWINTSMIMERGKIMGFDFSVPHNVLIIKLCNIIAGQGDTGVDQNLIILCEMAEQVFKASNIKIFVKFRHNSLVLLLEGQTLFREEISAAAEAIQERWSAVSPNIKIVIGIGSNRRLIEHLARCAEEAELSLRFGHFLKSRNQICFYADLGIFHWLIELYEQKVDLRAMRDNILGVLVEYDRKHGNQLMETLETYLAMNQNIQQTASALYIHRHTLKYRLSRIEYKTGMNLKNHHHRIQLQMAIYIHKFLQALE</sequence>
<comment type="similarity">
    <text evidence="1">Belongs to the CdaR family.</text>
</comment>
<dbReference type="STRING" id="341036.SAMN05660649_02273"/>
<dbReference type="Pfam" id="PF13556">
    <property type="entry name" value="HTH_30"/>
    <property type="match status" value="1"/>
</dbReference>
<proteinExistence type="inferred from homology"/>
<dbReference type="InterPro" id="IPR029016">
    <property type="entry name" value="GAF-like_dom_sf"/>
</dbReference>
<accession>A0A1I2TMF7</accession>
<dbReference type="InterPro" id="IPR042070">
    <property type="entry name" value="PucR_C-HTH_sf"/>
</dbReference>
<dbReference type="InterPro" id="IPR041522">
    <property type="entry name" value="CdaR_GGDEF"/>
</dbReference>
<organism evidence="5 6">
    <name type="scientific">Desulfotruncus arcticus DSM 17038</name>
    <dbReference type="NCBI Taxonomy" id="1121424"/>
    <lineage>
        <taxon>Bacteria</taxon>
        <taxon>Bacillati</taxon>
        <taxon>Bacillota</taxon>
        <taxon>Clostridia</taxon>
        <taxon>Eubacteriales</taxon>
        <taxon>Desulfallaceae</taxon>
        <taxon>Desulfotruncus</taxon>
    </lineage>
</organism>
<evidence type="ECO:0000256" key="1">
    <source>
        <dbReference type="ARBA" id="ARBA00006754"/>
    </source>
</evidence>
<dbReference type="InterPro" id="IPR025736">
    <property type="entry name" value="PucR_C-HTH_dom"/>
</dbReference>
<keyword evidence="6" id="KW-1185">Reference proteome</keyword>
<dbReference type="PANTHER" id="PTHR33744">
    <property type="entry name" value="CARBOHYDRATE DIACID REGULATOR"/>
    <property type="match status" value="1"/>
</dbReference>
<gene>
    <name evidence="5" type="ORF">SAMN05660649_02273</name>
</gene>
<dbReference type="PANTHER" id="PTHR33744:SF1">
    <property type="entry name" value="DNA-BINDING TRANSCRIPTIONAL ACTIVATOR ADER"/>
    <property type="match status" value="1"/>
</dbReference>
<name>A0A1I2TMF7_9FIRM</name>
<dbReference type="Pfam" id="PF17853">
    <property type="entry name" value="GGDEF_2"/>
    <property type="match status" value="1"/>
</dbReference>
<dbReference type="InterPro" id="IPR012914">
    <property type="entry name" value="PucR_dom"/>
</dbReference>
<dbReference type="EMBL" id="FOOX01000007">
    <property type="protein sequence ID" value="SFG64547.1"/>
    <property type="molecule type" value="Genomic_DNA"/>
</dbReference>
<reference evidence="6" key="1">
    <citation type="submission" date="2016-10" db="EMBL/GenBank/DDBJ databases">
        <authorList>
            <person name="Varghese N."/>
            <person name="Submissions S."/>
        </authorList>
    </citation>
    <scope>NUCLEOTIDE SEQUENCE [LARGE SCALE GENOMIC DNA]</scope>
    <source>
        <strain evidence="6">DSM 17038</strain>
    </source>
</reference>
<feature type="domain" description="PucR C-terminal helix-turn-helix" evidence="3">
    <location>
        <begin position="482"/>
        <end position="539"/>
    </location>
</feature>
<evidence type="ECO:0000259" key="2">
    <source>
        <dbReference type="Pfam" id="PF07905"/>
    </source>
</evidence>
<evidence type="ECO:0000313" key="6">
    <source>
        <dbReference type="Proteomes" id="UP000199337"/>
    </source>
</evidence>
<dbReference type="Gene3D" id="3.30.450.40">
    <property type="match status" value="1"/>
</dbReference>
<evidence type="ECO:0000259" key="4">
    <source>
        <dbReference type="Pfam" id="PF17853"/>
    </source>
</evidence>
<protein>
    <submittedName>
        <fullName evidence="5">Purine catabolism regulatory protein</fullName>
    </submittedName>
</protein>
<evidence type="ECO:0000313" key="5">
    <source>
        <dbReference type="EMBL" id="SFG64547.1"/>
    </source>
</evidence>
<evidence type="ECO:0000259" key="3">
    <source>
        <dbReference type="Pfam" id="PF13556"/>
    </source>
</evidence>
<dbReference type="RefSeq" id="WP_165613480.1">
    <property type="nucleotide sequence ID" value="NZ_FOOX01000007.1"/>
</dbReference>
<dbReference type="Gene3D" id="1.10.10.2840">
    <property type="entry name" value="PucR C-terminal helix-turn-helix domain"/>
    <property type="match status" value="1"/>
</dbReference>
<dbReference type="AlphaFoldDB" id="A0A1I2TMF7"/>
<feature type="domain" description="Purine catabolism PurC-like" evidence="2">
    <location>
        <begin position="8"/>
        <end position="126"/>
    </location>
</feature>
<dbReference type="Pfam" id="PF07905">
    <property type="entry name" value="PucR"/>
    <property type="match status" value="1"/>
</dbReference>
<dbReference type="InterPro" id="IPR051448">
    <property type="entry name" value="CdaR-like_regulators"/>
</dbReference>
<feature type="domain" description="CdaR GGDEF-like" evidence="4">
    <location>
        <begin position="300"/>
        <end position="427"/>
    </location>
</feature>
<dbReference type="Proteomes" id="UP000199337">
    <property type="component" value="Unassembled WGS sequence"/>
</dbReference>